<reference evidence="2 3" key="1">
    <citation type="submission" date="2020-01" db="EMBL/GenBank/DDBJ databases">
        <authorList>
            <person name="Alvaro L.E."/>
            <person name="Baker K.N."/>
            <person name="Baxter I.S."/>
            <person name="Brown M.R."/>
            <person name="Driscoll K.D."/>
            <person name="Elrubaie J.M."/>
            <person name="Feith S.L."/>
            <person name="Indihar D.F."/>
            <person name="Knoch V.T."/>
            <person name="Koirtyohann K.M."/>
            <person name="Kratz M.A."/>
            <person name="Lear A.H."/>
            <person name="Lindblom K.E."/>
            <person name="Marcus E.R."/>
            <person name="Murphy M.E."/>
            <person name="Sensor R."/>
            <person name="Sherman S.J."/>
            <person name="Swift V.R."/>
            <person name="White K.E."/>
            <person name="Wills S.J."/>
            <person name="Gatt S.M."/>
            <person name="Lohbauer S.A."/>
            <person name="Power T.R."/>
            <person name="Rosales K.A."/>
            <person name="Sisson B.M."/>
            <person name="Isern S."/>
            <person name="Michael S.F."/>
            <person name="Sunnen C.N."/>
            <person name="Garlena R.A."/>
            <person name="Russell D.A."/>
            <person name="Pope W.H."/>
            <person name="Jacobs-Sera D."/>
            <person name="Hatfull G.F."/>
        </authorList>
    </citation>
    <scope>NUCLEOTIDE SEQUENCE [LARGE SCALE GENOMIC DNA]</scope>
</reference>
<dbReference type="GeneID" id="64766587"/>
<dbReference type="KEGG" id="vg:64766587"/>
<sequence>MAIQEYPVGHPKHGISPYRPMQTAASRPPDFGSWPLIHPETGDRRCPSPGCGEYVCRECWRCGWIRDDSDLDEVVAELKMRPHPLSMEPFLPPGFVKVIPGKEEH</sequence>
<accession>A0A6G6XJL4</accession>
<feature type="region of interest" description="Disordered" evidence="1">
    <location>
        <begin position="13"/>
        <end position="36"/>
    </location>
</feature>
<dbReference type="EMBL" id="MN908687">
    <property type="protein sequence ID" value="QIG58257.1"/>
    <property type="molecule type" value="Genomic_DNA"/>
</dbReference>
<name>A0A6G6XJL4_9CAUD</name>
<keyword evidence="3" id="KW-1185">Reference proteome</keyword>
<gene>
    <name evidence="2" type="primary">106</name>
    <name evidence="2" type="ORF">SEA_SKOG_105</name>
</gene>
<evidence type="ECO:0000313" key="3">
    <source>
        <dbReference type="Proteomes" id="UP000503093"/>
    </source>
</evidence>
<evidence type="ECO:0000256" key="1">
    <source>
        <dbReference type="SAM" id="MobiDB-lite"/>
    </source>
</evidence>
<organism evidence="2 3">
    <name type="scientific">Gordonia phage Skog</name>
    <dbReference type="NCBI Taxonomy" id="2704033"/>
    <lineage>
        <taxon>Viruses</taxon>
        <taxon>Duplodnaviria</taxon>
        <taxon>Heunggongvirae</taxon>
        <taxon>Uroviricota</taxon>
        <taxon>Caudoviricetes</taxon>
        <taxon>Skogvirus</taxon>
        <taxon>Skogvirus Skog</taxon>
    </lineage>
</organism>
<dbReference type="Proteomes" id="UP000503093">
    <property type="component" value="Segment"/>
</dbReference>
<dbReference type="RefSeq" id="YP_010059355.1">
    <property type="nucleotide sequence ID" value="NC_054725.1"/>
</dbReference>
<evidence type="ECO:0000313" key="2">
    <source>
        <dbReference type="EMBL" id="QIG58257.1"/>
    </source>
</evidence>
<protein>
    <submittedName>
        <fullName evidence="2">Uncharacterized protein</fullName>
    </submittedName>
</protein>
<proteinExistence type="predicted"/>